<organism evidence="8 9">
    <name type="scientific">Ambrosiozyma monospora</name>
    <name type="common">Yeast</name>
    <name type="synonym">Endomycopsis monosporus</name>
    <dbReference type="NCBI Taxonomy" id="43982"/>
    <lineage>
        <taxon>Eukaryota</taxon>
        <taxon>Fungi</taxon>
        <taxon>Dikarya</taxon>
        <taxon>Ascomycota</taxon>
        <taxon>Saccharomycotina</taxon>
        <taxon>Pichiomycetes</taxon>
        <taxon>Pichiales</taxon>
        <taxon>Pichiaceae</taxon>
        <taxon>Ambrosiozyma</taxon>
    </lineage>
</organism>
<dbReference type="PROSITE" id="PS00813">
    <property type="entry name" value="IF4E"/>
    <property type="match status" value="1"/>
</dbReference>
<dbReference type="EMBL" id="BSXU01001684">
    <property type="protein sequence ID" value="GMG29975.1"/>
    <property type="molecule type" value="Genomic_DNA"/>
</dbReference>
<proteinExistence type="inferred from homology"/>
<dbReference type="PANTHER" id="PTHR11960">
    <property type="entry name" value="EUKARYOTIC TRANSLATION INITIATION FACTOR 4E RELATED"/>
    <property type="match status" value="1"/>
</dbReference>
<gene>
    <name evidence="8" type="ORF">Amon01_000380200</name>
</gene>
<reference evidence="8" key="1">
    <citation type="submission" date="2023-04" db="EMBL/GenBank/DDBJ databases">
        <title>Ambrosiozyma monospora NBRC 1965.</title>
        <authorList>
            <person name="Ichikawa N."/>
            <person name="Sato H."/>
            <person name="Tonouchi N."/>
        </authorList>
    </citation>
    <scope>NUCLEOTIDE SEQUENCE</scope>
    <source>
        <strain evidence="8">NBRC 1965</strain>
    </source>
</reference>
<dbReference type="GO" id="GO:0006417">
    <property type="term" value="P:regulation of translation"/>
    <property type="evidence" value="ECO:0007669"/>
    <property type="project" value="UniProtKB-KW"/>
</dbReference>
<dbReference type="GO" id="GO:0003743">
    <property type="term" value="F:translation initiation factor activity"/>
    <property type="evidence" value="ECO:0007669"/>
    <property type="project" value="UniProtKB-KW"/>
</dbReference>
<keyword evidence="5 6" id="KW-0648">Protein biosynthesis</keyword>
<evidence type="ECO:0000256" key="5">
    <source>
        <dbReference type="ARBA" id="ARBA00022917"/>
    </source>
</evidence>
<dbReference type="InterPro" id="IPR019770">
    <property type="entry name" value="TIF_eIF_4E_CS"/>
</dbReference>
<evidence type="ECO:0000256" key="4">
    <source>
        <dbReference type="ARBA" id="ARBA00022884"/>
    </source>
</evidence>
<evidence type="ECO:0000256" key="1">
    <source>
        <dbReference type="ARBA" id="ARBA00009860"/>
    </source>
</evidence>
<evidence type="ECO:0000313" key="8">
    <source>
        <dbReference type="EMBL" id="GMG29975.1"/>
    </source>
</evidence>
<dbReference type="GO" id="GO:0016281">
    <property type="term" value="C:eukaryotic translation initiation factor 4F complex"/>
    <property type="evidence" value="ECO:0007669"/>
    <property type="project" value="TreeGrafter"/>
</dbReference>
<dbReference type="AlphaFoldDB" id="A0A9W7DF78"/>
<evidence type="ECO:0000256" key="7">
    <source>
        <dbReference type="SAM" id="MobiDB-lite"/>
    </source>
</evidence>
<comment type="similarity">
    <text evidence="1 6">Belongs to the eukaryotic initiation factor 4E family.</text>
</comment>
<dbReference type="Proteomes" id="UP001165063">
    <property type="component" value="Unassembled WGS sequence"/>
</dbReference>
<keyword evidence="2 6" id="KW-0396">Initiation factor</keyword>
<dbReference type="SUPFAM" id="SSF55418">
    <property type="entry name" value="eIF4e-like"/>
    <property type="match status" value="1"/>
</dbReference>
<feature type="compositionally biased region" description="Polar residues" evidence="7">
    <location>
        <begin position="1"/>
        <end position="10"/>
    </location>
</feature>
<dbReference type="InterPro" id="IPR001040">
    <property type="entry name" value="TIF_eIF_4E"/>
</dbReference>
<keyword evidence="9" id="KW-1185">Reference proteome</keyword>
<evidence type="ECO:0000256" key="2">
    <source>
        <dbReference type="ARBA" id="ARBA00022540"/>
    </source>
</evidence>
<evidence type="ECO:0000313" key="9">
    <source>
        <dbReference type="Proteomes" id="UP001165063"/>
    </source>
</evidence>
<dbReference type="OrthoDB" id="590761at2759"/>
<dbReference type="Pfam" id="PF01652">
    <property type="entry name" value="IF4E"/>
    <property type="match status" value="1"/>
</dbReference>
<dbReference type="GO" id="GO:0000340">
    <property type="term" value="F:RNA 7-methylguanosine cap binding"/>
    <property type="evidence" value="ECO:0007669"/>
    <property type="project" value="TreeGrafter"/>
</dbReference>
<keyword evidence="4 6" id="KW-0694">RNA-binding</keyword>
<dbReference type="InterPro" id="IPR023398">
    <property type="entry name" value="TIF_eIF4e-like"/>
</dbReference>
<name>A0A9W7DF78_AMBMO</name>
<accession>A0A9W7DF78</accession>
<sequence length="217" mass="24884">MTEELTQATKDLSLEKPTAATTESKKDVTVLESKEDFTVKHPLNSKWTLWYTKPQVDRNESWSDLLRPVVSFETVEEFWGIFNAVPKASELPLKSDYHLFRNDIKPEWEDQANSKGGKWSFQFRGKNANVDINEVWVRALLSVIGETIEDEEHEVNGVVLSIRKGPSYRIGLWTKSCNPETLKPIGERLKVVLMLGDHDRVEFSSHNDGDRSVSFFV</sequence>
<comment type="caution">
    <text evidence="8">The sequence shown here is derived from an EMBL/GenBank/DDBJ whole genome shotgun (WGS) entry which is preliminary data.</text>
</comment>
<feature type="region of interest" description="Disordered" evidence="7">
    <location>
        <begin position="1"/>
        <end position="25"/>
    </location>
</feature>
<evidence type="ECO:0000256" key="6">
    <source>
        <dbReference type="RuleBase" id="RU004374"/>
    </source>
</evidence>
<evidence type="ECO:0000256" key="3">
    <source>
        <dbReference type="ARBA" id="ARBA00022845"/>
    </source>
</evidence>
<protein>
    <submittedName>
        <fullName evidence="8">Unnamed protein product</fullName>
    </submittedName>
</protein>
<dbReference type="Gene3D" id="3.30.760.10">
    <property type="entry name" value="RNA Cap, Translation Initiation Factor Eif4e"/>
    <property type="match status" value="1"/>
</dbReference>
<keyword evidence="3" id="KW-0810">Translation regulation</keyword>
<dbReference type="PANTHER" id="PTHR11960:SF8">
    <property type="entry name" value="EUKARYOTIC TRANSLATION INITIATION FACTOR 4E1-RELATED"/>
    <property type="match status" value="1"/>
</dbReference>